<dbReference type="eggNOG" id="COG4221">
    <property type="taxonomic scope" value="Bacteria"/>
</dbReference>
<keyword evidence="2" id="KW-0560">Oxidoreductase</keyword>
<dbReference type="Proteomes" id="UP000001681">
    <property type="component" value="Chromosome"/>
</dbReference>
<evidence type="ECO:0000313" key="5">
    <source>
        <dbReference type="Proteomes" id="UP000001681"/>
    </source>
</evidence>
<sequence length="245" mass="26708">MNTPLDKVIVIMGASSGIGEATARLLAARGAKLMLAARRLERLEAIRKAYPEADIQIKQADVTEFDQVEAVVQEAKAVYGRIDVLFNNAGIMPTAPLAAGHREDWKNMLDINVMGVLNGIAATLPIMEQQQAGYIIATDSVAGHIVYPESAVYCGTKFAVRAIMEGLRQEQRENNVKSTIISPGAVQTELYTTIRDQATGESLRQAQQEWGLTSEDVAQAVLYAIDTPDRVSISNLIIRPTQQQV</sequence>
<dbReference type="KEGG" id="esi:Exig_1653"/>
<dbReference type="Pfam" id="PF00106">
    <property type="entry name" value="adh_short"/>
    <property type="match status" value="1"/>
</dbReference>
<dbReference type="PROSITE" id="PS00061">
    <property type="entry name" value="ADH_SHORT"/>
    <property type="match status" value="1"/>
</dbReference>
<dbReference type="PRINTS" id="PR00081">
    <property type="entry name" value="GDHRDH"/>
</dbReference>
<evidence type="ECO:0000313" key="4">
    <source>
        <dbReference type="EMBL" id="ACB61108.1"/>
    </source>
</evidence>
<name>B1YH47_EXIS2</name>
<proteinExistence type="inferred from homology"/>
<dbReference type="PANTHER" id="PTHR43115">
    <property type="entry name" value="DEHYDROGENASE/REDUCTASE SDR FAMILY MEMBER 11"/>
    <property type="match status" value="1"/>
</dbReference>
<comment type="similarity">
    <text evidence="1 3">Belongs to the short-chain dehydrogenases/reductases (SDR) family.</text>
</comment>
<reference evidence="4 5" key="1">
    <citation type="journal article" date="2006" name="Extremophiles">
        <title>Characterization of Exiguobacterium isolates from the Siberian permafrost. Description of Exiguobacterium sibiricum sp. nov.</title>
        <authorList>
            <person name="Rodrigues D.F."/>
            <person name="Goris J."/>
            <person name="Vishnivetskaya T."/>
            <person name="Gilichinsky D."/>
            <person name="Thomashow M.F."/>
            <person name="Tiedje J.M."/>
        </authorList>
    </citation>
    <scope>NUCLEOTIDE SEQUENCE [LARGE SCALE GENOMIC DNA]</scope>
    <source>
        <strain evidence="5">DSM 17290 / CIP 109462 / JCM 13490 / 255-15</strain>
    </source>
</reference>
<dbReference type="InterPro" id="IPR036291">
    <property type="entry name" value="NAD(P)-bd_dom_sf"/>
</dbReference>
<dbReference type="OrthoDB" id="9775296at2"/>
<evidence type="ECO:0000256" key="3">
    <source>
        <dbReference type="RuleBase" id="RU000363"/>
    </source>
</evidence>
<dbReference type="Gene3D" id="3.40.50.720">
    <property type="entry name" value="NAD(P)-binding Rossmann-like Domain"/>
    <property type="match status" value="1"/>
</dbReference>
<dbReference type="PRINTS" id="PR00080">
    <property type="entry name" value="SDRFAMILY"/>
</dbReference>
<dbReference type="FunFam" id="3.40.50.720:FF:000047">
    <property type="entry name" value="NADP-dependent L-serine/L-allo-threonine dehydrogenase"/>
    <property type="match status" value="1"/>
</dbReference>
<reference evidence="4 5" key="2">
    <citation type="journal article" date="2008" name="BMC Genomics">
        <title>Architecture of thermal adaptation in an Exiguobacterium sibiricum strain isolated from 3 million year old permafrost: a genome and transcriptome approach.</title>
        <authorList>
            <person name="Rodrigues D.F."/>
            <person name="Ivanova N."/>
            <person name="He Z."/>
            <person name="Huebner M."/>
            <person name="Zhou J."/>
            <person name="Tiedje J.M."/>
        </authorList>
    </citation>
    <scope>NUCLEOTIDE SEQUENCE [LARGE SCALE GENOMIC DNA]</scope>
    <source>
        <strain evidence="5">DSM 17290 / CIP 109462 / JCM 13490 / 255-15</strain>
    </source>
</reference>
<gene>
    <name evidence="4" type="ordered locus">Exig_1653</name>
</gene>
<reference evidence="5" key="3">
    <citation type="submission" date="2008-04" db="EMBL/GenBank/DDBJ databases">
        <title>Complete sequence of chromosome of Exiguobacterium sibiricum 255-15.</title>
        <authorList>
            <consortium name="US DOE Joint Genome Institute"/>
            <person name="Copeland A."/>
            <person name="Lucas S."/>
            <person name="Lapidus A."/>
            <person name="Glavina del Rio T."/>
            <person name="Dalin E."/>
            <person name="Tice H."/>
            <person name="Bruce D."/>
            <person name="Goodwin L."/>
            <person name="Pitluck S."/>
            <person name="Kiss H."/>
            <person name="Chertkov O."/>
            <person name="Monk C."/>
            <person name="Brettin T."/>
            <person name="Detter J.C."/>
            <person name="Han C."/>
            <person name="Kuske C.R."/>
            <person name="Schmutz J."/>
            <person name="Larimer F."/>
            <person name="Land M."/>
            <person name="Hauser L."/>
            <person name="Kyrpides N."/>
            <person name="Mikhailova N."/>
            <person name="Vishnivetskaya T."/>
            <person name="Rodrigues D.F."/>
            <person name="Gilichinsky D."/>
            <person name="Tiedje J."/>
            <person name="Richardson P."/>
        </authorList>
    </citation>
    <scope>NUCLEOTIDE SEQUENCE [LARGE SCALE GENOMIC DNA]</scope>
    <source>
        <strain evidence="5">DSM 17290 / CIP 109462 / JCM 13490 / 255-15</strain>
    </source>
</reference>
<dbReference type="AlphaFoldDB" id="B1YH47"/>
<dbReference type="PANTHER" id="PTHR43115:SF4">
    <property type="entry name" value="DEHYDROGENASE_REDUCTASE SDR FAMILY MEMBER 11"/>
    <property type="match status" value="1"/>
</dbReference>
<dbReference type="STRING" id="262543.Exig_1653"/>
<dbReference type="GO" id="GO:0016616">
    <property type="term" value="F:oxidoreductase activity, acting on the CH-OH group of donors, NAD or NADP as acceptor"/>
    <property type="evidence" value="ECO:0007669"/>
    <property type="project" value="UniProtKB-ARBA"/>
</dbReference>
<evidence type="ECO:0000256" key="2">
    <source>
        <dbReference type="ARBA" id="ARBA00023002"/>
    </source>
</evidence>
<protein>
    <submittedName>
        <fullName evidence="4">Short-chain dehydrogenase/reductase SDR</fullName>
    </submittedName>
</protein>
<organism evidence="4 5">
    <name type="scientific">Exiguobacterium sibiricum (strain DSM 17290 / CCUG 55495 / CIP 109462 / JCM 13490 / 255-15)</name>
    <dbReference type="NCBI Taxonomy" id="262543"/>
    <lineage>
        <taxon>Bacteria</taxon>
        <taxon>Bacillati</taxon>
        <taxon>Bacillota</taxon>
        <taxon>Bacilli</taxon>
        <taxon>Bacillales</taxon>
        <taxon>Bacillales Family XII. Incertae Sedis</taxon>
        <taxon>Exiguobacterium</taxon>
    </lineage>
</organism>
<keyword evidence="5" id="KW-1185">Reference proteome</keyword>
<dbReference type="EMBL" id="CP001022">
    <property type="protein sequence ID" value="ACB61108.1"/>
    <property type="molecule type" value="Genomic_DNA"/>
</dbReference>
<accession>B1YH47</accession>
<evidence type="ECO:0000256" key="1">
    <source>
        <dbReference type="ARBA" id="ARBA00006484"/>
    </source>
</evidence>
<dbReference type="SUPFAM" id="SSF51735">
    <property type="entry name" value="NAD(P)-binding Rossmann-fold domains"/>
    <property type="match status" value="1"/>
</dbReference>
<dbReference type="RefSeq" id="WP_012370528.1">
    <property type="nucleotide sequence ID" value="NC_010556.1"/>
</dbReference>
<dbReference type="HOGENOM" id="CLU_010194_2_10_9"/>
<dbReference type="InterPro" id="IPR002347">
    <property type="entry name" value="SDR_fam"/>
</dbReference>
<dbReference type="InterPro" id="IPR020904">
    <property type="entry name" value="Sc_DH/Rdtase_CS"/>
</dbReference>